<dbReference type="SUPFAM" id="SSF46934">
    <property type="entry name" value="UBA-like"/>
    <property type="match status" value="1"/>
</dbReference>
<feature type="region of interest" description="Disordered" evidence="7">
    <location>
        <begin position="69"/>
        <end position="110"/>
    </location>
</feature>
<keyword evidence="5 6" id="KW-0539">Nucleus</keyword>
<organism evidence="9">
    <name type="scientific">Hydra vulgaris</name>
    <name type="common">Hydra</name>
    <name type="synonym">Hydra attenuata</name>
    <dbReference type="NCBI Taxonomy" id="6087"/>
    <lineage>
        <taxon>Eukaryota</taxon>
        <taxon>Metazoa</taxon>
        <taxon>Cnidaria</taxon>
        <taxon>Hydrozoa</taxon>
        <taxon>Hydroidolina</taxon>
        <taxon>Anthoathecata</taxon>
        <taxon>Aplanulata</taxon>
        <taxon>Hydridae</taxon>
        <taxon>Hydra</taxon>
    </lineage>
</organism>
<keyword evidence="3 6" id="KW-0862">Zinc</keyword>
<dbReference type="EMBL" id="HAAD01003309">
    <property type="protein sequence ID" value="CDG69541.1"/>
    <property type="molecule type" value="mRNA"/>
</dbReference>
<dbReference type="AlphaFoldDB" id="T2MBS0"/>
<dbReference type="GO" id="GO:0005634">
    <property type="term" value="C:nucleus"/>
    <property type="evidence" value="ECO:0007669"/>
    <property type="project" value="UniProtKB-SubCell"/>
</dbReference>
<dbReference type="GO" id="GO:0000978">
    <property type="term" value="F:RNA polymerase II cis-regulatory region sequence-specific DNA binding"/>
    <property type="evidence" value="ECO:0007669"/>
    <property type="project" value="TreeGrafter"/>
</dbReference>
<dbReference type="InterPro" id="IPR001275">
    <property type="entry name" value="DM_DNA-bd"/>
</dbReference>
<dbReference type="CDD" id="cd14370">
    <property type="entry name" value="CUE_DMA"/>
    <property type="match status" value="1"/>
</dbReference>
<reference evidence="9" key="1">
    <citation type="journal article" date="2013" name="Genome Biol. Evol.">
        <title>Punctuated emergences of genetic and phenotypic innovations in eumetazoan, bilaterian, euteleostome, and hominidae ancestors.</title>
        <authorList>
            <person name="Wenger Y."/>
            <person name="Galliot B."/>
        </authorList>
    </citation>
    <scope>NUCLEOTIDE SEQUENCE</scope>
    <source>
        <tissue evidence="9">Whole animals</tissue>
    </source>
</reference>
<feature type="domain" description="DM" evidence="8">
    <location>
        <begin position="15"/>
        <end position="62"/>
    </location>
</feature>
<dbReference type="PANTHER" id="PTHR12322:SF53">
    <property type="entry name" value="DOUBLESEX-MAB RELATED 11E"/>
    <property type="match status" value="1"/>
</dbReference>
<name>T2MBS0_HYDVU</name>
<evidence type="ECO:0000256" key="7">
    <source>
        <dbReference type="SAM" id="MobiDB-lite"/>
    </source>
</evidence>
<keyword evidence="2 6" id="KW-0479">Metal-binding</keyword>
<protein>
    <submittedName>
        <fullName evidence="9">Doublesex-and mab-3-related transcription factor A1</fullName>
    </submittedName>
</protein>
<evidence type="ECO:0000259" key="8">
    <source>
        <dbReference type="PROSITE" id="PS50809"/>
    </source>
</evidence>
<evidence type="ECO:0000256" key="3">
    <source>
        <dbReference type="ARBA" id="ARBA00022833"/>
    </source>
</evidence>
<dbReference type="InterPro" id="IPR026607">
    <property type="entry name" value="DMRT"/>
</dbReference>
<dbReference type="FunFam" id="4.10.1040.10:FF:000001">
    <property type="entry name" value="doublesex- and mab-3-related transcription factor 1"/>
    <property type="match status" value="1"/>
</dbReference>
<accession>T2MBS0</accession>
<evidence type="ECO:0000256" key="4">
    <source>
        <dbReference type="ARBA" id="ARBA00023125"/>
    </source>
</evidence>
<keyword evidence="4 6" id="KW-0238">DNA-binding</keyword>
<evidence type="ECO:0000313" key="9">
    <source>
        <dbReference type="EMBL" id="CDG69541.1"/>
    </source>
</evidence>
<dbReference type="KEGG" id="hmg:100211851"/>
<dbReference type="OrthoDB" id="6162476at2759"/>
<comment type="subcellular location">
    <subcellularLocation>
        <location evidence="6">Nucleus</location>
    </subcellularLocation>
</comment>
<evidence type="ECO:0000256" key="1">
    <source>
        <dbReference type="ARBA" id="ARBA00006834"/>
    </source>
</evidence>
<dbReference type="Pfam" id="PF03474">
    <property type="entry name" value="DMA"/>
    <property type="match status" value="1"/>
</dbReference>
<sequence>MISSLRDEKKRSPKCARCRNHGFDSSLKGHKGYCRWRDCVCPKCLLIVERQRVLAAQVALRRQQMQDSKQRLTPLPRGDIFPVARPNISENDYNGESESDDNVSLTDLQFNERKTSYKSETYQGHEYPRDHHGQGTPPYMHTQSYVPIPMRYFGKSASLKRDTPFQSFSTYRPKELLDRMTPGYLGRISPYRRQPCSLKYYNGKIYPDDRCHKSSWMHHIPNHPHSVDYILEDKNLNEEKHDIKSNNESSPEKEIRKSPINMLLRLFPQHSSPLLKNILSECNGDPVHAIECILDKYPSDITKNELILQMGRASTSPNTKEKTDNGKLLDGNIGRMHLNKQADDQLSNLARAYDIPMNIEDNRQTFSKI</sequence>
<gene>
    <name evidence="9" type="primary">DMRTA1</name>
</gene>
<dbReference type="PROSITE" id="PS50809">
    <property type="entry name" value="DM_2"/>
    <property type="match status" value="1"/>
</dbReference>
<comment type="similarity">
    <text evidence="1">Belongs to the DMRT family.</text>
</comment>
<dbReference type="Pfam" id="PF00751">
    <property type="entry name" value="DM"/>
    <property type="match status" value="1"/>
</dbReference>
<dbReference type="GO" id="GO:0046872">
    <property type="term" value="F:metal ion binding"/>
    <property type="evidence" value="ECO:0007669"/>
    <property type="project" value="UniProtKB-KW"/>
</dbReference>
<feature type="DNA-binding region" description="DM" evidence="6">
    <location>
        <begin position="15"/>
        <end position="62"/>
    </location>
</feature>
<dbReference type="SMART" id="SM00301">
    <property type="entry name" value="DM"/>
    <property type="match status" value="1"/>
</dbReference>
<dbReference type="GO" id="GO:0000981">
    <property type="term" value="F:DNA-binding transcription factor activity, RNA polymerase II-specific"/>
    <property type="evidence" value="ECO:0007669"/>
    <property type="project" value="TreeGrafter"/>
</dbReference>
<dbReference type="PROSITE" id="PS40000">
    <property type="entry name" value="DM_1"/>
    <property type="match status" value="1"/>
</dbReference>
<dbReference type="PANTHER" id="PTHR12322">
    <property type="entry name" value="DOUBLESEX AND MAB-3 RELATED TRANSCRIPTION FACTOR DMRT"/>
    <property type="match status" value="1"/>
</dbReference>
<dbReference type="Gene3D" id="4.10.1040.10">
    <property type="entry name" value="DM DNA-binding domain"/>
    <property type="match status" value="1"/>
</dbReference>
<dbReference type="InterPro" id="IPR009060">
    <property type="entry name" value="UBA-like_sf"/>
</dbReference>
<evidence type="ECO:0000256" key="6">
    <source>
        <dbReference type="PROSITE-ProRule" id="PRU00070"/>
    </source>
</evidence>
<dbReference type="SUPFAM" id="SSF82927">
    <property type="entry name" value="Cysteine-rich DNA binding domain, (DM domain)"/>
    <property type="match status" value="1"/>
</dbReference>
<proteinExistence type="evidence at transcript level"/>
<evidence type="ECO:0000256" key="2">
    <source>
        <dbReference type="ARBA" id="ARBA00022723"/>
    </source>
</evidence>
<dbReference type="GO" id="GO:0007548">
    <property type="term" value="P:sex differentiation"/>
    <property type="evidence" value="ECO:0007669"/>
    <property type="project" value="TreeGrafter"/>
</dbReference>
<dbReference type="InterPro" id="IPR036407">
    <property type="entry name" value="DM_DNA-bd_sf"/>
</dbReference>
<dbReference type="InterPro" id="IPR005173">
    <property type="entry name" value="DMA"/>
</dbReference>
<evidence type="ECO:0000256" key="5">
    <source>
        <dbReference type="ARBA" id="ARBA00023242"/>
    </source>
</evidence>